<proteinExistence type="predicted"/>
<dbReference type="EMBL" id="JACSPQ010000001">
    <property type="protein sequence ID" value="MBD8001533.1"/>
    <property type="molecule type" value="Genomic_DNA"/>
</dbReference>
<reference evidence="1 2" key="1">
    <citation type="submission" date="2020-08" db="EMBL/GenBank/DDBJ databases">
        <title>A Genomic Blueprint of the Chicken Gut Microbiome.</title>
        <authorList>
            <person name="Gilroy R."/>
            <person name="Ravi A."/>
            <person name="Getino M."/>
            <person name="Pursley I."/>
            <person name="Horton D.L."/>
            <person name="Alikhan N.-F."/>
            <person name="Baker D."/>
            <person name="Gharbi K."/>
            <person name="Hall N."/>
            <person name="Watson M."/>
            <person name="Adriaenssens E.M."/>
            <person name="Foster-Nyarko E."/>
            <person name="Jarju S."/>
            <person name="Secka A."/>
            <person name="Antonio M."/>
            <person name="Oren A."/>
            <person name="Chaudhuri R."/>
            <person name="La Ragione R.M."/>
            <person name="Hildebrand F."/>
            <person name="Pallen M.J."/>
        </authorList>
    </citation>
    <scope>NUCLEOTIDE SEQUENCE [LARGE SCALE GENOMIC DNA]</scope>
    <source>
        <strain evidence="1 2">Sa1YUN3</strain>
    </source>
</reference>
<protein>
    <submittedName>
        <fullName evidence="1">Uncharacterized protein</fullName>
    </submittedName>
</protein>
<name>A0ABR8V9U3_9BACT</name>
<organism evidence="1 2">
    <name type="scientific">Phocaeicola faecium</name>
    <dbReference type="NCBI Taxonomy" id="2762213"/>
    <lineage>
        <taxon>Bacteria</taxon>
        <taxon>Pseudomonadati</taxon>
        <taxon>Bacteroidota</taxon>
        <taxon>Bacteroidia</taxon>
        <taxon>Bacteroidales</taxon>
        <taxon>Bacteroidaceae</taxon>
        <taxon>Phocaeicola</taxon>
    </lineage>
</organism>
<evidence type="ECO:0000313" key="1">
    <source>
        <dbReference type="EMBL" id="MBD8001533.1"/>
    </source>
</evidence>
<dbReference type="Pfam" id="PF20459">
    <property type="entry name" value="DUF6712"/>
    <property type="match status" value="1"/>
</dbReference>
<comment type="caution">
    <text evidence="1">The sequence shown here is derived from an EMBL/GenBank/DDBJ whole genome shotgun (WGS) entry which is preliminary data.</text>
</comment>
<keyword evidence="2" id="KW-1185">Reference proteome</keyword>
<gene>
    <name evidence="1" type="ORF">H9626_04775</name>
</gene>
<evidence type="ECO:0000313" key="2">
    <source>
        <dbReference type="Proteomes" id="UP000616346"/>
    </source>
</evidence>
<sequence>MQHLITTNDVVILSRGMSVHVDESKISVYLREAENIDIKSALGDALFIDIRNNPEKYSLLMDGGMYETKCSEKKLFAGLKTTLAYYTYARIIKNGDGNVTRYGYFNKEDEFGSRPDFKEKLMAYNDAFDIAAKYMQECLEFLSANKDTYPLFKKGRVRANGNSYKIVGE</sequence>
<accession>A0ABR8V9U3</accession>
<dbReference type="InterPro" id="IPR046558">
    <property type="entry name" value="DUF6712"/>
</dbReference>
<dbReference type="RefSeq" id="WP_178257348.1">
    <property type="nucleotide sequence ID" value="NZ_JACSPQ010000001.1"/>
</dbReference>
<dbReference type="Proteomes" id="UP000616346">
    <property type="component" value="Unassembled WGS sequence"/>
</dbReference>